<dbReference type="OrthoDB" id="6760986at2759"/>
<sequence>MYDKVVIKRKNKLTTLASIISSFKLPEKNRRVAVDPLTISQRVCIAEQSEQCSQDNFKYDEQGMRKGTESTLYSAFQPHAYLLHKVVWQRKSTVQALSARYTTYVRNHFEKNVSIIFDGYHEDAAKKTRKQPNDSGATQLIRVTNYSSMNPH</sequence>
<reference evidence="1" key="2">
    <citation type="submission" date="2022-10" db="EMBL/GenBank/DDBJ databases">
        <authorList>
            <consortium name="ENA_rothamsted_submissions"/>
            <consortium name="culmorum"/>
            <person name="King R."/>
        </authorList>
    </citation>
    <scope>NUCLEOTIDE SEQUENCE</scope>
</reference>
<evidence type="ECO:0008006" key="3">
    <source>
        <dbReference type="Google" id="ProtNLM"/>
    </source>
</evidence>
<dbReference type="AlphaFoldDB" id="A0A9N9SIW7"/>
<keyword evidence="2" id="KW-1185">Reference proteome</keyword>
<dbReference type="EMBL" id="OU896713">
    <property type="protein sequence ID" value="CAG9824070.1"/>
    <property type="molecule type" value="Genomic_DNA"/>
</dbReference>
<proteinExistence type="predicted"/>
<gene>
    <name evidence="1" type="ORF">PHAECO_LOCUS11177</name>
</gene>
<name>A0A9N9SIW7_PHACE</name>
<evidence type="ECO:0000313" key="2">
    <source>
        <dbReference type="Proteomes" id="UP001153737"/>
    </source>
</evidence>
<organism evidence="1 2">
    <name type="scientific">Phaedon cochleariae</name>
    <name type="common">Mustard beetle</name>
    <dbReference type="NCBI Taxonomy" id="80249"/>
    <lineage>
        <taxon>Eukaryota</taxon>
        <taxon>Metazoa</taxon>
        <taxon>Ecdysozoa</taxon>
        <taxon>Arthropoda</taxon>
        <taxon>Hexapoda</taxon>
        <taxon>Insecta</taxon>
        <taxon>Pterygota</taxon>
        <taxon>Neoptera</taxon>
        <taxon>Endopterygota</taxon>
        <taxon>Coleoptera</taxon>
        <taxon>Polyphaga</taxon>
        <taxon>Cucujiformia</taxon>
        <taxon>Chrysomeloidea</taxon>
        <taxon>Chrysomelidae</taxon>
        <taxon>Chrysomelinae</taxon>
        <taxon>Chrysomelini</taxon>
        <taxon>Phaedon</taxon>
    </lineage>
</organism>
<reference evidence="1" key="1">
    <citation type="submission" date="2022-01" db="EMBL/GenBank/DDBJ databases">
        <authorList>
            <person name="King R."/>
        </authorList>
    </citation>
    <scope>NUCLEOTIDE SEQUENCE</scope>
</reference>
<evidence type="ECO:0000313" key="1">
    <source>
        <dbReference type="EMBL" id="CAG9824070.1"/>
    </source>
</evidence>
<protein>
    <recommendedName>
        <fullName evidence="3">Transposase</fullName>
    </recommendedName>
</protein>
<dbReference type="Proteomes" id="UP001153737">
    <property type="component" value="Chromosome 7"/>
</dbReference>
<accession>A0A9N9SIW7</accession>